<proteinExistence type="predicted"/>
<gene>
    <name evidence="1" type="ORF">AK812_SmicGene12862</name>
</gene>
<sequence length="185" mass="21149">MQWKLLGKLENFLKVFNLIMAIFLENVMMNQMQRKLTGIDNTANKMEVNIKEELMRLALRSRSNGVPEETEKELKVLSESFQRKDARVRAMFEVLASAQVVITKPAFISWLKDKQFIAVLKEADIETANQAGIFECLDADMSGWLTLNEIYNGLMRLRGPVAKSEIVGFCLRLRHVAQIVHGMSD</sequence>
<dbReference type="Proteomes" id="UP000186817">
    <property type="component" value="Unassembled WGS sequence"/>
</dbReference>
<dbReference type="EMBL" id="LSRX01000218">
    <property type="protein sequence ID" value="OLQ04112.1"/>
    <property type="molecule type" value="Genomic_DNA"/>
</dbReference>
<evidence type="ECO:0008006" key="3">
    <source>
        <dbReference type="Google" id="ProtNLM"/>
    </source>
</evidence>
<organism evidence="1 2">
    <name type="scientific">Symbiodinium microadriaticum</name>
    <name type="common">Dinoflagellate</name>
    <name type="synonym">Zooxanthella microadriatica</name>
    <dbReference type="NCBI Taxonomy" id="2951"/>
    <lineage>
        <taxon>Eukaryota</taxon>
        <taxon>Sar</taxon>
        <taxon>Alveolata</taxon>
        <taxon>Dinophyceae</taxon>
        <taxon>Suessiales</taxon>
        <taxon>Symbiodiniaceae</taxon>
        <taxon>Symbiodinium</taxon>
    </lineage>
</organism>
<accession>A0A1Q9E9M1</accession>
<reference evidence="1 2" key="1">
    <citation type="submission" date="2016-02" db="EMBL/GenBank/DDBJ databases">
        <title>Genome analysis of coral dinoflagellate symbionts highlights evolutionary adaptations to a symbiotic lifestyle.</title>
        <authorList>
            <person name="Aranda M."/>
            <person name="Li Y."/>
            <person name="Liew Y.J."/>
            <person name="Baumgarten S."/>
            <person name="Simakov O."/>
            <person name="Wilson M."/>
            <person name="Piel J."/>
            <person name="Ashoor H."/>
            <person name="Bougouffa S."/>
            <person name="Bajic V.B."/>
            <person name="Ryu T."/>
            <person name="Ravasi T."/>
            <person name="Bayer T."/>
            <person name="Micklem G."/>
            <person name="Kim H."/>
            <person name="Bhak J."/>
            <person name="Lajeunesse T.C."/>
            <person name="Voolstra C.R."/>
        </authorList>
    </citation>
    <scope>NUCLEOTIDE SEQUENCE [LARGE SCALE GENOMIC DNA]</scope>
    <source>
        <strain evidence="1 2">CCMP2467</strain>
    </source>
</reference>
<protein>
    <recommendedName>
        <fullName evidence="3">EF-hand domain-containing protein</fullName>
    </recommendedName>
</protein>
<dbReference type="InterPro" id="IPR018247">
    <property type="entry name" value="EF_Hand_1_Ca_BS"/>
</dbReference>
<name>A0A1Q9E9M1_SYMMI</name>
<evidence type="ECO:0000313" key="2">
    <source>
        <dbReference type="Proteomes" id="UP000186817"/>
    </source>
</evidence>
<dbReference type="PROSITE" id="PS00018">
    <property type="entry name" value="EF_HAND_1"/>
    <property type="match status" value="1"/>
</dbReference>
<dbReference type="OrthoDB" id="10472589at2759"/>
<keyword evidence="2" id="KW-1185">Reference proteome</keyword>
<dbReference type="AlphaFoldDB" id="A0A1Q9E9M1"/>
<evidence type="ECO:0000313" key="1">
    <source>
        <dbReference type="EMBL" id="OLQ04112.1"/>
    </source>
</evidence>
<comment type="caution">
    <text evidence="1">The sequence shown here is derived from an EMBL/GenBank/DDBJ whole genome shotgun (WGS) entry which is preliminary data.</text>
</comment>